<evidence type="ECO:0000313" key="1">
    <source>
        <dbReference type="EMBL" id="MBI6882664.1"/>
    </source>
</evidence>
<protein>
    <submittedName>
        <fullName evidence="1">Uncharacterized protein</fullName>
    </submittedName>
</protein>
<dbReference type="AlphaFoldDB" id="A0A8I1ECB0"/>
<evidence type="ECO:0000313" key="2">
    <source>
        <dbReference type="Proteomes" id="UP000637061"/>
    </source>
</evidence>
<organism evidence="1 2">
    <name type="scientific">Pseudomonas putida</name>
    <name type="common">Arthrobacter siderocapsulatus</name>
    <dbReference type="NCBI Taxonomy" id="303"/>
    <lineage>
        <taxon>Bacteria</taxon>
        <taxon>Pseudomonadati</taxon>
        <taxon>Pseudomonadota</taxon>
        <taxon>Gammaproteobacteria</taxon>
        <taxon>Pseudomonadales</taxon>
        <taxon>Pseudomonadaceae</taxon>
        <taxon>Pseudomonas</taxon>
    </lineage>
</organism>
<dbReference type="EMBL" id="JAEHTE010000001">
    <property type="protein sequence ID" value="MBI6882664.1"/>
    <property type="molecule type" value="Genomic_DNA"/>
</dbReference>
<reference evidence="1" key="1">
    <citation type="submission" date="2020-12" db="EMBL/GenBank/DDBJ databases">
        <title>Enhanced detection system for hospital associated transmission using whole genome sequencing surveillance.</title>
        <authorList>
            <person name="Harrison L.H."/>
            <person name="Van Tyne D."/>
            <person name="Marsh J.W."/>
            <person name="Griffith M.P."/>
            <person name="Snyder D.J."/>
            <person name="Cooper V.S."/>
            <person name="Mustapha M."/>
        </authorList>
    </citation>
    <scope>NUCLEOTIDE SEQUENCE</scope>
    <source>
        <strain evidence="1">PSB00042</strain>
    </source>
</reference>
<sequence length="233" mass="25088">MDFKSEFGIEGQRSNNTVAISIKSYRITPEGFLKNKVSFDKRPDGVTLWPEASEPGMISSEAGLKSKAFKIDQSFSRNGLSAYLAGQGTVELENESYVYSVDGVAAPISTSSATGYLVVRCRKADAGSNLPGALEKTHMYLATPKIVRDGVVFLEFEDRYSTSATEPTMCNTDDPSTLVGVQEHSGYGVSTNLAENEALVITGLANDETEKTGSVLVVVLTAQVLKPMPEKLK</sequence>
<comment type="caution">
    <text evidence="1">The sequence shown here is derived from an EMBL/GenBank/DDBJ whole genome shotgun (WGS) entry which is preliminary data.</text>
</comment>
<dbReference type="Proteomes" id="UP000637061">
    <property type="component" value="Unassembled WGS sequence"/>
</dbReference>
<name>A0A8I1ECB0_PSEPU</name>
<accession>A0A8I1ECB0</accession>
<gene>
    <name evidence="1" type="ORF">JEU22_01955</name>
</gene>
<proteinExistence type="predicted"/>
<dbReference type="RefSeq" id="WP_198746275.1">
    <property type="nucleotide sequence ID" value="NZ_JAEHTE010000001.1"/>
</dbReference>